<name>A0A8H6TZG5_9AGAR</name>
<sequence>MALLIAHITVGQAATVINIIIAFLQYTLGLAIVALLIWSIPAVNSALAWNVIGRRLHTSLWPTLLRTDTLRGSGFRVAFFSYLSLVTTVLVAVAGIIMPLGLSTGPDLHAPLKTARASFIADTSPLGLATSPRQNYVYGRVCGANGPMTCPGGGVNTTVIAADTVSRFNATPYGPFGMQFRRYYNGTAGFHWPMLVPTFATTESLILRNGIFAVGGLIVDLDNPGIGLWNHTLPTGTERGATWSEDVLWLEPVSQCVDTNLTVDYTLQNSPVTTNQVNNYNLVDHGGFYNLTTEYPTLNRDGQNLDLQQHAYKGAVLSNFYTMFNLGNITRKQSYSGRLFPINFTQTNFFGGQTQTINMLYMGAVTTDNVTITGGDLATSCEGYGGLDSANISNVAVHCSMFLGPPQRTDGGDPTLPADNSTWTQRMFSCASGTRARMQRVDFNFNGTMDMSALAISRRNIDTPVLWATEATDLNLTNVDLLWGRVPDSLEGDPNLQTIRSDVFYVPAGGADIWGVTTGGQPTVLPALAWSTIGNLLGNTMIVDYSGISNYALLRKFQQLILSDPTNGAAQIQKLIWTDIMANNMVGTDSRTTLLIGENVSAIAYDLRYAIPALLLFLLWLPTFGGAVFVLVTGLLRLSYLKFLLTHTSSGRIALGDSALRPMHHGPGFDPGYMTPTTPMAGTARNEDETRWAKGAGRTPVGVEQVGSNPPEYKGDFMAVATHPSSP</sequence>
<dbReference type="EMBL" id="JACAZI010000039">
    <property type="protein sequence ID" value="KAF7326948.1"/>
    <property type="molecule type" value="Genomic_DNA"/>
</dbReference>
<keyword evidence="4" id="KW-1185">Reference proteome</keyword>
<dbReference type="OrthoDB" id="2369382at2759"/>
<reference evidence="3" key="1">
    <citation type="submission" date="2020-05" db="EMBL/GenBank/DDBJ databases">
        <title>Mycena genomes resolve the evolution of fungal bioluminescence.</title>
        <authorList>
            <person name="Tsai I.J."/>
        </authorList>
    </citation>
    <scope>NUCLEOTIDE SEQUENCE</scope>
    <source>
        <strain evidence="3">CCC161011</strain>
    </source>
</reference>
<evidence type="ECO:0000313" key="3">
    <source>
        <dbReference type="EMBL" id="KAF7326948.1"/>
    </source>
</evidence>
<keyword evidence="2" id="KW-0472">Membrane</keyword>
<keyword evidence="2" id="KW-1133">Transmembrane helix</keyword>
<evidence type="ECO:0000256" key="2">
    <source>
        <dbReference type="SAM" id="Phobius"/>
    </source>
</evidence>
<organism evidence="3 4">
    <name type="scientific">Mycena venus</name>
    <dbReference type="NCBI Taxonomy" id="2733690"/>
    <lineage>
        <taxon>Eukaryota</taxon>
        <taxon>Fungi</taxon>
        <taxon>Dikarya</taxon>
        <taxon>Basidiomycota</taxon>
        <taxon>Agaricomycotina</taxon>
        <taxon>Agaricomycetes</taxon>
        <taxon>Agaricomycetidae</taxon>
        <taxon>Agaricales</taxon>
        <taxon>Marasmiineae</taxon>
        <taxon>Mycenaceae</taxon>
        <taxon>Mycena</taxon>
    </lineage>
</organism>
<evidence type="ECO:0000313" key="4">
    <source>
        <dbReference type="Proteomes" id="UP000620124"/>
    </source>
</evidence>
<feature type="transmembrane region" description="Helical" evidence="2">
    <location>
        <begin position="23"/>
        <end position="52"/>
    </location>
</feature>
<feature type="transmembrane region" description="Helical" evidence="2">
    <location>
        <begin position="609"/>
        <end position="636"/>
    </location>
</feature>
<feature type="transmembrane region" description="Helical" evidence="2">
    <location>
        <begin position="73"/>
        <end position="98"/>
    </location>
</feature>
<feature type="region of interest" description="Disordered" evidence="1">
    <location>
        <begin position="693"/>
        <end position="727"/>
    </location>
</feature>
<accession>A0A8H6TZG5</accession>
<dbReference type="Proteomes" id="UP000620124">
    <property type="component" value="Unassembled WGS sequence"/>
</dbReference>
<comment type="caution">
    <text evidence="3">The sequence shown here is derived from an EMBL/GenBank/DDBJ whole genome shotgun (WGS) entry which is preliminary data.</text>
</comment>
<proteinExistence type="predicted"/>
<keyword evidence="2" id="KW-0812">Transmembrane</keyword>
<dbReference type="AlphaFoldDB" id="A0A8H6TZG5"/>
<protein>
    <submittedName>
        <fullName evidence="3">Uncharacterized protein</fullName>
    </submittedName>
</protein>
<gene>
    <name evidence="3" type="ORF">MVEN_02588900</name>
</gene>
<evidence type="ECO:0000256" key="1">
    <source>
        <dbReference type="SAM" id="MobiDB-lite"/>
    </source>
</evidence>